<dbReference type="Gene3D" id="4.10.240.10">
    <property type="entry name" value="Zn(2)-C6 fungal-type DNA-binding domain"/>
    <property type="match status" value="1"/>
</dbReference>
<keyword evidence="9" id="KW-1185">Reference proteome</keyword>
<dbReference type="PROSITE" id="PS50048">
    <property type="entry name" value="ZN2_CY6_FUNGAL_2"/>
    <property type="match status" value="1"/>
</dbReference>
<evidence type="ECO:0000259" key="7">
    <source>
        <dbReference type="PROSITE" id="PS50048"/>
    </source>
</evidence>
<name>A0AAE0UB45_SORBR</name>
<feature type="compositionally biased region" description="Polar residues" evidence="6">
    <location>
        <begin position="1"/>
        <end position="14"/>
    </location>
</feature>
<dbReference type="PANTHER" id="PTHR47338">
    <property type="entry name" value="ZN(II)2CYS6 TRANSCRIPTION FACTOR (EUROFUNG)-RELATED"/>
    <property type="match status" value="1"/>
</dbReference>
<dbReference type="PROSITE" id="PS00463">
    <property type="entry name" value="ZN2_CY6_FUNGAL_1"/>
    <property type="match status" value="1"/>
</dbReference>
<evidence type="ECO:0000256" key="5">
    <source>
        <dbReference type="ARBA" id="ARBA00023242"/>
    </source>
</evidence>
<feature type="compositionally biased region" description="Basic residues" evidence="6">
    <location>
        <begin position="781"/>
        <end position="817"/>
    </location>
</feature>
<protein>
    <submittedName>
        <fullName evidence="8">Fungal-specific transcription factor domain-containing protein</fullName>
    </submittedName>
</protein>
<dbReference type="Proteomes" id="UP001281003">
    <property type="component" value="Unassembled WGS sequence"/>
</dbReference>
<accession>A0AAE0UB45</accession>
<feature type="compositionally biased region" description="Low complexity" evidence="6">
    <location>
        <begin position="831"/>
        <end position="885"/>
    </location>
</feature>
<keyword evidence="5" id="KW-0539">Nucleus</keyword>
<dbReference type="GO" id="GO:0005634">
    <property type="term" value="C:nucleus"/>
    <property type="evidence" value="ECO:0007669"/>
    <property type="project" value="UniProtKB-SubCell"/>
</dbReference>
<dbReference type="GO" id="GO:0000981">
    <property type="term" value="F:DNA-binding transcription factor activity, RNA polymerase II-specific"/>
    <property type="evidence" value="ECO:0007669"/>
    <property type="project" value="InterPro"/>
</dbReference>
<feature type="region of interest" description="Disordered" evidence="6">
    <location>
        <begin position="917"/>
        <end position="967"/>
    </location>
</feature>
<feature type="compositionally biased region" description="Low complexity" evidence="6">
    <location>
        <begin position="748"/>
        <end position="758"/>
    </location>
</feature>
<reference evidence="8" key="1">
    <citation type="journal article" date="2023" name="Mol. Phylogenet. Evol.">
        <title>Genome-scale phylogeny and comparative genomics of the fungal order Sordariales.</title>
        <authorList>
            <person name="Hensen N."/>
            <person name="Bonometti L."/>
            <person name="Westerberg I."/>
            <person name="Brannstrom I.O."/>
            <person name="Guillou S."/>
            <person name="Cros-Aarteil S."/>
            <person name="Calhoun S."/>
            <person name="Haridas S."/>
            <person name="Kuo A."/>
            <person name="Mondo S."/>
            <person name="Pangilinan J."/>
            <person name="Riley R."/>
            <person name="LaButti K."/>
            <person name="Andreopoulos B."/>
            <person name="Lipzen A."/>
            <person name="Chen C."/>
            <person name="Yan M."/>
            <person name="Daum C."/>
            <person name="Ng V."/>
            <person name="Clum A."/>
            <person name="Steindorff A."/>
            <person name="Ohm R.A."/>
            <person name="Martin F."/>
            <person name="Silar P."/>
            <person name="Natvig D.O."/>
            <person name="Lalanne C."/>
            <person name="Gautier V."/>
            <person name="Ament-Velasquez S.L."/>
            <person name="Kruys A."/>
            <person name="Hutchinson M.I."/>
            <person name="Powell A.J."/>
            <person name="Barry K."/>
            <person name="Miller A.N."/>
            <person name="Grigoriev I.V."/>
            <person name="Debuchy R."/>
            <person name="Gladieux P."/>
            <person name="Hiltunen Thoren M."/>
            <person name="Johannesson H."/>
        </authorList>
    </citation>
    <scope>NUCLEOTIDE SEQUENCE</scope>
    <source>
        <strain evidence="8">FGSC 1904</strain>
    </source>
</reference>
<keyword evidence="3" id="KW-0805">Transcription regulation</keyword>
<dbReference type="EMBL" id="JAUTDP010000007">
    <property type="protein sequence ID" value="KAK3397641.1"/>
    <property type="molecule type" value="Genomic_DNA"/>
</dbReference>
<dbReference type="InterPro" id="IPR001138">
    <property type="entry name" value="Zn2Cys6_DnaBD"/>
</dbReference>
<dbReference type="InterPro" id="IPR050815">
    <property type="entry name" value="TF_fung"/>
</dbReference>
<reference evidence="8" key="2">
    <citation type="submission" date="2023-07" db="EMBL/GenBank/DDBJ databases">
        <authorList>
            <consortium name="Lawrence Berkeley National Laboratory"/>
            <person name="Haridas S."/>
            <person name="Hensen N."/>
            <person name="Bonometti L."/>
            <person name="Westerberg I."/>
            <person name="Brannstrom I.O."/>
            <person name="Guillou S."/>
            <person name="Cros-Aarteil S."/>
            <person name="Calhoun S."/>
            <person name="Kuo A."/>
            <person name="Mondo S."/>
            <person name="Pangilinan J."/>
            <person name="Riley R."/>
            <person name="LaButti K."/>
            <person name="Andreopoulos B."/>
            <person name="Lipzen A."/>
            <person name="Chen C."/>
            <person name="Yanf M."/>
            <person name="Daum C."/>
            <person name="Ng V."/>
            <person name="Clum A."/>
            <person name="Steindorff A."/>
            <person name="Ohm R."/>
            <person name="Martin F."/>
            <person name="Silar P."/>
            <person name="Natvig D."/>
            <person name="Lalanne C."/>
            <person name="Gautier V."/>
            <person name="Ament-velasquez S.L."/>
            <person name="Kruys A."/>
            <person name="Hutchinson M.I."/>
            <person name="Powell A.J."/>
            <person name="Barry K."/>
            <person name="Miller A.N."/>
            <person name="Grigoriev I.V."/>
            <person name="Debuchy R."/>
            <person name="Gladieux P."/>
            <person name="Thoren M.H."/>
            <person name="Johannesson H."/>
        </authorList>
    </citation>
    <scope>NUCLEOTIDE SEQUENCE</scope>
    <source>
        <strain evidence="8">FGSC 1904</strain>
    </source>
</reference>
<dbReference type="Pfam" id="PF00172">
    <property type="entry name" value="Zn_clus"/>
    <property type="match status" value="1"/>
</dbReference>
<dbReference type="CDD" id="cd00067">
    <property type="entry name" value="GAL4"/>
    <property type="match status" value="1"/>
</dbReference>
<gene>
    <name evidence="8" type="ORF">B0T20DRAFT_479840</name>
</gene>
<dbReference type="InterPro" id="IPR007219">
    <property type="entry name" value="XnlR_reg_dom"/>
</dbReference>
<dbReference type="SMART" id="SM00066">
    <property type="entry name" value="GAL4"/>
    <property type="match status" value="1"/>
</dbReference>
<dbReference type="GO" id="GO:0003677">
    <property type="term" value="F:DNA binding"/>
    <property type="evidence" value="ECO:0007669"/>
    <property type="project" value="InterPro"/>
</dbReference>
<evidence type="ECO:0000256" key="3">
    <source>
        <dbReference type="ARBA" id="ARBA00023015"/>
    </source>
</evidence>
<feature type="region of interest" description="Disordered" evidence="6">
    <location>
        <begin position="656"/>
        <end position="891"/>
    </location>
</feature>
<feature type="compositionally biased region" description="Polar residues" evidence="6">
    <location>
        <begin position="722"/>
        <end position="736"/>
    </location>
</feature>
<evidence type="ECO:0000313" key="8">
    <source>
        <dbReference type="EMBL" id="KAK3397641.1"/>
    </source>
</evidence>
<feature type="compositionally biased region" description="Basic residues" evidence="6">
    <location>
        <begin position="947"/>
        <end position="962"/>
    </location>
</feature>
<keyword evidence="4" id="KW-0804">Transcription</keyword>
<evidence type="ECO:0000256" key="4">
    <source>
        <dbReference type="ARBA" id="ARBA00023163"/>
    </source>
</evidence>
<proteinExistence type="predicted"/>
<comment type="subcellular location">
    <subcellularLocation>
        <location evidence="1">Nucleus</location>
    </subcellularLocation>
</comment>
<dbReference type="Pfam" id="PF04082">
    <property type="entry name" value="Fungal_trans"/>
    <property type="match status" value="1"/>
</dbReference>
<dbReference type="CDD" id="cd12148">
    <property type="entry name" value="fungal_TF_MHR"/>
    <property type="match status" value="1"/>
</dbReference>
<evidence type="ECO:0000256" key="1">
    <source>
        <dbReference type="ARBA" id="ARBA00004123"/>
    </source>
</evidence>
<evidence type="ECO:0000256" key="2">
    <source>
        <dbReference type="ARBA" id="ARBA00022723"/>
    </source>
</evidence>
<keyword evidence="2" id="KW-0479">Metal-binding</keyword>
<feature type="region of interest" description="Disordered" evidence="6">
    <location>
        <begin position="1"/>
        <end position="31"/>
    </location>
</feature>
<dbReference type="PANTHER" id="PTHR47338:SF10">
    <property type="entry name" value="TRANSCRIPTION FACTOR DOMAIN-CONTAINING PROTEIN-RELATED"/>
    <property type="match status" value="1"/>
</dbReference>
<feature type="domain" description="Zn(2)-C6 fungal-type" evidence="7">
    <location>
        <begin position="35"/>
        <end position="65"/>
    </location>
</feature>
<dbReference type="SMART" id="SM00906">
    <property type="entry name" value="Fungal_trans"/>
    <property type="match status" value="1"/>
</dbReference>
<comment type="caution">
    <text evidence="8">The sequence shown here is derived from an EMBL/GenBank/DDBJ whole genome shotgun (WGS) entry which is preliminary data.</text>
</comment>
<feature type="compositionally biased region" description="Low complexity" evidence="6">
    <location>
        <begin position="15"/>
        <end position="24"/>
    </location>
</feature>
<dbReference type="GO" id="GO:0006351">
    <property type="term" value="P:DNA-templated transcription"/>
    <property type="evidence" value="ECO:0007669"/>
    <property type="project" value="InterPro"/>
</dbReference>
<sequence length="1059" mass="114437">MASEAQNNTPTRTEGATGAATTGANSNTPKQKRLACEICRRRKLKCDGTKPSCSTCSRLGHVCAYDERRKKSGPKKGQLKAVTERLKQVEAFMKTLEPRLEADGTPIVPNIVDGAAGPSQPGQHAAAAAANFNSVPGPSRGMPAGGSMDQWQFHGDPNTAGLDDFNLGNNLGLNMNNMGGGDFTWEMIGLGLEEPLPPQETIDELHQIYFDKIHPSLPMIHRARYFHAMNLAPNQRPPVCLRYAMWTLACSVSDHFLNLKELFYQRARKYLELDTIRGFGEHMITVSHCQTHVLLASYEFRWMYFPRAWMSTGSSVRLCQMMGLHRVDGGELKVKECLPPPRDWTEKEERRRTFWMAFCQDRYASIGTGWPMIIDEKDILTDLPASDEAYEQSRPEETQSLEDVTVHTGPGKLSPFGGVILLAYLFGRNLIHLHRPHEDDRDHDLNGEFWKRHRTMDNILLNVSLCIPPTLKLPQGLCNPNVVFTNMCIHTSTICLHQAAIFKAEKNGLPEAVSNECKMRCVASANEIASIMKMASHLDLDTMNPFISFCLYVATRVFVQYLKSQPDESQVADTLRFLLSAMNALKRRNPLTESFVVQLDVDLEALGAKVPKLKNAFQTSSSGHTSRSHMNPGTGLGTSTTQENMYRQECQFLRTVEDDGNPTNGPNLAEPVDLNDPLVQLPGSSRDTAPDWSSAEQRNPIPPTGGQHGGGGGATRTDGLPFSTSLHGMMPNNVSLPPNYHTHPPPETNTGPGNNGVPLSTPSPISNQPTPNSSTGSSDHHHTHHQQHMHHQMHQHQHQLPHHHAYHPPSHHQHHQHQTPGLAPTNNTRHMSNSGGSSSSMSYDNSNNNSNTTPITPGGSSSHSNPNPITNTTTTTIPPTTTTSTALDTNSDPASAVGFFLDPTIFGMPGVGIAPGNTTNPGLARMSSGSGSAGDPTNNNNNSHNSHGNHSHNHNHNNHHGHGMGCPPGGVNMNMGNDVGVGVGVGDGGGHMTPDSVLRSIMAMGNMDGVGVSAGVTGMEGMGGCHGGMDLGGWGADQGGGGNAGHGHGHGHGHGGGSL</sequence>
<feature type="compositionally biased region" description="Polar residues" evidence="6">
    <location>
        <begin position="760"/>
        <end position="777"/>
    </location>
</feature>
<evidence type="ECO:0000313" key="9">
    <source>
        <dbReference type="Proteomes" id="UP001281003"/>
    </source>
</evidence>
<dbReference type="GO" id="GO:0008270">
    <property type="term" value="F:zinc ion binding"/>
    <property type="evidence" value="ECO:0007669"/>
    <property type="project" value="InterPro"/>
</dbReference>
<dbReference type="AlphaFoldDB" id="A0AAE0UB45"/>
<evidence type="ECO:0000256" key="6">
    <source>
        <dbReference type="SAM" id="MobiDB-lite"/>
    </source>
</evidence>
<dbReference type="InterPro" id="IPR036864">
    <property type="entry name" value="Zn2-C6_fun-type_DNA-bd_sf"/>
</dbReference>
<organism evidence="8 9">
    <name type="scientific">Sordaria brevicollis</name>
    <dbReference type="NCBI Taxonomy" id="83679"/>
    <lineage>
        <taxon>Eukaryota</taxon>
        <taxon>Fungi</taxon>
        <taxon>Dikarya</taxon>
        <taxon>Ascomycota</taxon>
        <taxon>Pezizomycotina</taxon>
        <taxon>Sordariomycetes</taxon>
        <taxon>Sordariomycetidae</taxon>
        <taxon>Sordariales</taxon>
        <taxon>Sordariaceae</taxon>
        <taxon>Sordaria</taxon>
    </lineage>
</organism>
<dbReference type="SUPFAM" id="SSF57701">
    <property type="entry name" value="Zn2/Cys6 DNA-binding domain"/>
    <property type="match status" value="1"/>
</dbReference>
<feature type="region of interest" description="Disordered" evidence="6">
    <location>
        <begin position="617"/>
        <end position="640"/>
    </location>
</feature>
<feature type="region of interest" description="Disordered" evidence="6">
    <location>
        <begin position="1040"/>
        <end position="1059"/>
    </location>
</feature>